<dbReference type="Proteomes" id="UP000655287">
    <property type="component" value="Unassembled WGS sequence"/>
</dbReference>
<comment type="caution">
    <text evidence="2">The sequence shown here is derived from an EMBL/GenBank/DDBJ whole genome shotgun (WGS) entry which is preliminary data.</text>
</comment>
<evidence type="ECO:0000313" key="3">
    <source>
        <dbReference type="Proteomes" id="UP000655287"/>
    </source>
</evidence>
<protein>
    <recommendedName>
        <fullName evidence="1">DUF397 domain-containing protein</fullName>
    </recommendedName>
</protein>
<accession>A0A919R021</accession>
<sequence length="76" mass="8286">MDLRTAQWHKSSFSGDNGGHCVEVAGNLAGMVAVRDSKDPGGPTLVIPSDKWFKFLKSLKPDGRRAGQPEPRPARR</sequence>
<reference evidence="2" key="1">
    <citation type="submission" date="2021-01" db="EMBL/GenBank/DDBJ databases">
        <title>Whole genome shotgun sequence of Sphaerisporangium rufum NBRC 109079.</title>
        <authorList>
            <person name="Komaki H."/>
            <person name="Tamura T."/>
        </authorList>
    </citation>
    <scope>NUCLEOTIDE SEQUENCE</scope>
    <source>
        <strain evidence="2">NBRC 109079</strain>
    </source>
</reference>
<gene>
    <name evidence="2" type="ORF">Sru01_09220</name>
</gene>
<proteinExistence type="predicted"/>
<keyword evidence="3" id="KW-1185">Reference proteome</keyword>
<name>A0A919R021_9ACTN</name>
<dbReference type="EMBL" id="BOOU01000013">
    <property type="protein sequence ID" value="GII75940.1"/>
    <property type="molecule type" value="Genomic_DNA"/>
</dbReference>
<feature type="domain" description="DUF397" evidence="1">
    <location>
        <begin position="6"/>
        <end position="60"/>
    </location>
</feature>
<dbReference type="Pfam" id="PF04149">
    <property type="entry name" value="DUF397"/>
    <property type="match status" value="1"/>
</dbReference>
<dbReference type="AlphaFoldDB" id="A0A919R021"/>
<dbReference type="RefSeq" id="WP_203982580.1">
    <property type="nucleotide sequence ID" value="NZ_BOOU01000013.1"/>
</dbReference>
<evidence type="ECO:0000259" key="1">
    <source>
        <dbReference type="Pfam" id="PF04149"/>
    </source>
</evidence>
<organism evidence="2 3">
    <name type="scientific">Sphaerisporangium rufum</name>
    <dbReference type="NCBI Taxonomy" id="1381558"/>
    <lineage>
        <taxon>Bacteria</taxon>
        <taxon>Bacillati</taxon>
        <taxon>Actinomycetota</taxon>
        <taxon>Actinomycetes</taxon>
        <taxon>Streptosporangiales</taxon>
        <taxon>Streptosporangiaceae</taxon>
        <taxon>Sphaerisporangium</taxon>
    </lineage>
</organism>
<evidence type="ECO:0000313" key="2">
    <source>
        <dbReference type="EMBL" id="GII75940.1"/>
    </source>
</evidence>
<dbReference type="InterPro" id="IPR007278">
    <property type="entry name" value="DUF397"/>
</dbReference>